<protein>
    <recommendedName>
        <fullName evidence="4">F-box domain-containing protein</fullName>
    </recommendedName>
</protein>
<dbReference type="AlphaFoldDB" id="A0A5N5QPC9"/>
<evidence type="ECO:0000313" key="3">
    <source>
        <dbReference type="Proteomes" id="UP000383932"/>
    </source>
</evidence>
<evidence type="ECO:0008006" key="4">
    <source>
        <dbReference type="Google" id="ProtNLM"/>
    </source>
</evidence>
<name>A0A5N5QPC9_9AGAM</name>
<organism evidence="2 3">
    <name type="scientific">Ceratobasidium theobromae</name>
    <dbReference type="NCBI Taxonomy" id="1582974"/>
    <lineage>
        <taxon>Eukaryota</taxon>
        <taxon>Fungi</taxon>
        <taxon>Dikarya</taxon>
        <taxon>Basidiomycota</taxon>
        <taxon>Agaricomycotina</taxon>
        <taxon>Agaricomycetes</taxon>
        <taxon>Cantharellales</taxon>
        <taxon>Ceratobasidiaceae</taxon>
        <taxon>Ceratobasidium</taxon>
    </lineage>
</organism>
<feature type="compositionally biased region" description="Polar residues" evidence="1">
    <location>
        <begin position="210"/>
        <end position="224"/>
    </location>
</feature>
<dbReference type="EMBL" id="SSOP01000045">
    <property type="protein sequence ID" value="KAB5593107.1"/>
    <property type="molecule type" value="Genomic_DNA"/>
</dbReference>
<feature type="region of interest" description="Disordered" evidence="1">
    <location>
        <begin position="200"/>
        <end position="224"/>
    </location>
</feature>
<comment type="caution">
    <text evidence="2">The sequence shown here is derived from an EMBL/GenBank/DDBJ whole genome shotgun (WGS) entry which is preliminary data.</text>
</comment>
<evidence type="ECO:0000313" key="2">
    <source>
        <dbReference type="EMBL" id="KAB5593107.1"/>
    </source>
</evidence>
<proteinExistence type="predicted"/>
<dbReference type="OrthoDB" id="3217288at2759"/>
<sequence length="421" mass="48423">MPPPRKRNLVPHKLPPDILYLIAEFASFEERAKLVRCNKWLYRICHPLLFRDIYLHTPKQLVNLWGNTKAMHMLGKTESILISEVTFMPHTWERIQVSLHPADYLIQVLEASASLLRLQIIPDATTDPGSYWHSRNFEFRDDFERQLRSQASNSEFLPKLSVIVDRSRYINLKEFQISRPIVLYASFYSHCVFVRASTCPGSPEQPPARNPSTSSTLSQPARPTYQNFSATDFGRFIYESMAGPYPSIATTLGILGTRIDESSNTQPTHEDTLSWLSTMVSAAKLTHIESLFANIEPMCPSQPLAAQHAVIERLRRLLPHLTSAKILRDSVEWRRSRSTTESDKAQPSNLPLPIWTPRPDLRYPGVLEWWVAALGLDISGAHDHELRDKVKLLHNAMSTRWENRWIPSEEEMYEHLFASEE</sequence>
<keyword evidence="3" id="KW-1185">Reference proteome</keyword>
<reference evidence="2 3" key="1">
    <citation type="journal article" date="2019" name="Fungal Biol. Biotechnol.">
        <title>Draft genome sequence of fastidious pathogen Ceratobasidium theobromae, which causes vascular-streak dieback in Theobroma cacao.</title>
        <authorList>
            <person name="Ali S.S."/>
            <person name="Asman A."/>
            <person name="Shao J."/>
            <person name="Firmansyah A.P."/>
            <person name="Susilo A.W."/>
            <person name="Rosmana A."/>
            <person name="McMahon P."/>
            <person name="Junaid M."/>
            <person name="Guest D."/>
            <person name="Kheng T.Y."/>
            <person name="Meinhardt L.W."/>
            <person name="Bailey B.A."/>
        </authorList>
    </citation>
    <scope>NUCLEOTIDE SEQUENCE [LARGE SCALE GENOMIC DNA]</scope>
    <source>
        <strain evidence="2 3">CT2</strain>
    </source>
</reference>
<dbReference type="Proteomes" id="UP000383932">
    <property type="component" value="Unassembled WGS sequence"/>
</dbReference>
<accession>A0A5N5QPC9</accession>
<gene>
    <name evidence="2" type="ORF">CTheo_3409</name>
</gene>
<evidence type="ECO:0000256" key="1">
    <source>
        <dbReference type="SAM" id="MobiDB-lite"/>
    </source>
</evidence>